<dbReference type="STRING" id="101127.A0A1X2GCW2"/>
<gene>
    <name evidence="3" type="ORF">DM01DRAFT_344260</name>
</gene>
<evidence type="ECO:0000313" key="4">
    <source>
        <dbReference type="Proteomes" id="UP000242146"/>
    </source>
</evidence>
<evidence type="ECO:0000256" key="2">
    <source>
        <dbReference type="SAM" id="MobiDB-lite"/>
    </source>
</evidence>
<protein>
    <submittedName>
        <fullName evidence="3">Uncharacterized protein</fullName>
    </submittedName>
</protein>
<keyword evidence="4" id="KW-1185">Reference proteome</keyword>
<proteinExistence type="predicted"/>
<reference evidence="3 4" key="1">
    <citation type="submission" date="2016-07" db="EMBL/GenBank/DDBJ databases">
        <title>Pervasive Adenine N6-methylation of Active Genes in Fungi.</title>
        <authorList>
            <consortium name="DOE Joint Genome Institute"/>
            <person name="Mondo S.J."/>
            <person name="Dannebaum R.O."/>
            <person name="Kuo R.C."/>
            <person name="Labutti K."/>
            <person name="Haridas S."/>
            <person name="Kuo A."/>
            <person name="Salamov A."/>
            <person name="Ahrendt S.R."/>
            <person name="Lipzen A."/>
            <person name="Sullivan W."/>
            <person name="Andreopoulos W.B."/>
            <person name="Clum A."/>
            <person name="Lindquist E."/>
            <person name="Daum C."/>
            <person name="Ramamoorthy G.K."/>
            <person name="Gryganskyi A."/>
            <person name="Culley D."/>
            <person name="Magnuson J.K."/>
            <person name="James T.Y."/>
            <person name="O'Malley M.A."/>
            <person name="Stajich J.E."/>
            <person name="Spatafora J.W."/>
            <person name="Visel A."/>
            <person name="Grigoriev I.V."/>
        </authorList>
    </citation>
    <scope>NUCLEOTIDE SEQUENCE [LARGE SCALE GENOMIC DNA]</scope>
    <source>
        <strain evidence="3 4">NRRL 3301</strain>
    </source>
</reference>
<name>A0A1X2GCW2_9FUNG</name>
<keyword evidence="1" id="KW-0175">Coiled coil</keyword>
<dbReference type="AlphaFoldDB" id="A0A1X2GCW2"/>
<comment type="caution">
    <text evidence="3">The sequence shown here is derived from an EMBL/GenBank/DDBJ whole genome shotgun (WGS) entry which is preliminary data.</text>
</comment>
<evidence type="ECO:0000313" key="3">
    <source>
        <dbReference type="EMBL" id="ORX50919.1"/>
    </source>
</evidence>
<dbReference type="EMBL" id="MCGT01000022">
    <property type="protein sequence ID" value="ORX50919.1"/>
    <property type="molecule type" value="Genomic_DNA"/>
</dbReference>
<feature type="compositionally biased region" description="Pro residues" evidence="2">
    <location>
        <begin position="330"/>
        <end position="348"/>
    </location>
</feature>
<feature type="region of interest" description="Disordered" evidence="2">
    <location>
        <begin position="328"/>
        <end position="348"/>
    </location>
</feature>
<evidence type="ECO:0000256" key="1">
    <source>
        <dbReference type="SAM" id="Coils"/>
    </source>
</evidence>
<organism evidence="3 4">
    <name type="scientific">Hesseltinella vesiculosa</name>
    <dbReference type="NCBI Taxonomy" id="101127"/>
    <lineage>
        <taxon>Eukaryota</taxon>
        <taxon>Fungi</taxon>
        <taxon>Fungi incertae sedis</taxon>
        <taxon>Mucoromycota</taxon>
        <taxon>Mucoromycotina</taxon>
        <taxon>Mucoromycetes</taxon>
        <taxon>Mucorales</taxon>
        <taxon>Cunninghamellaceae</taxon>
        <taxon>Hesseltinella</taxon>
    </lineage>
</organism>
<dbReference type="Proteomes" id="UP000242146">
    <property type="component" value="Unassembled WGS sequence"/>
</dbReference>
<feature type="coiled-coil region" evidence="1">
    <location>
        <begin position="159"/>
        <end position="186"/>
    </location>
</feature>
<sequence>MATMATIESETPTTTTSDVVEFRQAVSHKLRHLTSTMAFYGSHASKARFEAKKGQQRGAAVCANIMLTGSAKYCKAKRMKAKTRKNRRRRRKLSQQKRAIKQQIVRTVYDSVDAQIIGVSNQIAVQDAAMDAIVSGIMNLDLSQNQAIHHALNAQVTTHEVMTNTLEQHRLLLKNQKEQLQQKFLELNHSPMNTVRRQYHGSQPQQQGPSLVAFGAAMIGRDGARMRGHAVGRTDVVRNHLLERQSRALTLVLHTDEYLTSQASAFFKSKACNVCGGQLSPVATNNQQGIFGLKHCTACCMFWDRDACAANNMFWAAHSTLEVGARPAPLARPAPGAPPPHHRPPLPPISLPLRTFLVTD</sequence>
<accession>A0A1X2GCW2</accession>
<feature type="non-terminal residue" evidence="3">
    <location>
        <position position="360"/>
    </location>
</feature>